<reference evidence="3" key="2">
    <citation type="submission" date="2015-04" db="EMBL/GenBank/DDBJ databases">
        <title>A butyrogenic pathway from the amino acid lysine in a human gut commensal.</title>
        <authorList>
            <person name="de Vos W.M."/>
            <person name="Bui N.T.P."/>
            <person name="Plugge C.M."/>
            <person name="Ritari J."/>
        </authorList>
    </citation>
    <scope>NUCLEOTIDE SEQUENCE [LARGE SCALE GENOMIC DNA]</scope>
    <source>
        <strain evidence="3">AF211</strain>
    </source>
</reference>
<organism evidence="2 3">
    <name type="scientific">Intestinimonas butyriciproducens</name>
    <dbReference type="NCBI Taxonomy" id="1297617"/>
    <lineage>
        <taxon>Bacteria</taxon>
        <taxon>Bacillati</taxon>
        <taxon>Bacillota</taxon>
        <taxon>Clostridia</taxon>
        <taxon>Eubacteriales</taxon>
        <taxon>Intestinimonas</taxon>
    </lineage>
</organism>
<gene>
    <name evidence="2" type="ORF">IB211_01932</name>
</gene>
<evidence type="ECO:0000313" key="3">
    <source>
        <dbReference type="Proteomes" id="UP000064844"/>
    </source>
</evidence>
<dbReference type="InterPro" id="IPR027417">
    <property type="entry name" value="P-loop_NTPase"/>
</dbReference>
<dbReference type="Proteomes" id="UP000064844">
    <property type="component" value="Chromosome"/>
</dbReference>
<proteinExistence type="predicted"/>
<dbReference type="RefSeq" id="WP_058117889.1">
    <property type="nucleotide sequence ID" value="NZ_CP011307.1"/>
</dbReference>
<dbReference type="PANTHER" id="PTHR40396">
    <property type="entry name" value="ATPASE-LIKE PROTEIN"/>
    <property type="match status" value="1"/>
</dbReference>
<protein>
    <recommendedName>
        <fullName evidence="1">ATPase AAA-type core domain-containing protein</fullName>
    </recommendedName>
</protein>
<accession>A0A0S2W4V0</accession>
<dbReference type="Gene3D" id="3.40.50.300">
    <property type="entry name" value="P-loop containing nucleotide triphosphate hydrolases"/>
    <property type="match status" value="1"/>
</dbReference>
<name>A0A0S2W4V0_9FIRM</name>
<feature type="domain" description="ATPase AAA-type core" evidence="1">
    <location>
        <begin position="53"/>
        <end position="384"/>
    </location>
</feature>
<evidence type="ECO:0000313" key="2">
    <source>
        <dbReference type="EMBL" id="ALP94323.1"/>
    </source>
</evidence>
<dbReference type="Pfam" id="PF13304">
    <property type="entry name" value="AAA_21"/>
    <property type="match status" value="1"/>
</dbReference>
<dbReference type="GO" id="GO:0016887">
    <property type="term" value="F:ATP hydrolysis activity"/>
    <property type="evidence" value="ECO:0007669"/>
    <property type="project" value="InterPro"/>
</dbReference>
<dbReference type="AlphaFoldDB" id="A0A0S2W4V0"/>
<dbReference type="InterPro" id="IPR003959">
    <property type="entry name" value="ATPase_AAA_core"/>
</dbReference>
<dbReference type="GO" id="GO:0005524">
    <property type="term" value="F:ATP binding"/>
    <property type="evidence" value="ECO:0007669"/>
    <property type="project" value="InterPro"/>
</dbReference>
<dbReference type="KEGG" id="ibu:IB211_01932"/>
<dbReference type="EMBL" id="CP011307">
    <property type="protein sequence ID" value="ALP94323.1"/>
    <property type="molecule type" value="Genomic_DNA"/>
</dbReference>
<dbReference type="STRING" id="1297617.IB211_01932"/>
<dbReference type="PANTHER" id="PTHR40396:SF1">
    <property type="entry name" value="ATPASE AAA-TYPE CORE DOMAIN-CONTAINING PROTEIN"/>
    <property type="match status" value="1"/>
</dbReference>
<evidence type="ECO:0000259" key="1">
    <source>
        <dbReference type="Pfam" id="PF13304"/>
    </source>
</evidence>
<dbReference type="PATRIC" id="fig|1297617.4.peg.1994"/>
<reference evidence="2 3" key="1">
    <citation type="journal article" date="2015" name="Nat. Commun.">
        <title>Production of butyrate from lysine and the Amadori product fructoselysine by a human gut commensal.</title>
        <authorList>
            <person name="Bui T.P."/>
            <person name="Ritari J."/>
            <person name="Boeren S."/>
            <person name="de Waard P."/>
            <person name="Plugge C.M."/>
            <person name="de Vos W.M."/>
        </authorList>
    </citation>
    <scope>NUCLEOTIDE SEQUENCE [LARGE SCALE GENOMIC DNA]</scope>
    <source>
        <strain evidence="2 3">AF211</strain>
    </source>
</reference>
<sequence length="442" mass="49989">MLIEFKFSNYRSFRDEAVLSMEATGVSAFKKSLIEFYPTGKETGNPVKLLPSVAIYGKNGGGKSNIIRAFWLAVQFIRNAQRTQHEKASIPVHPFLLDDISADMPSSFEFQYVLDGVRYVYGFSATKTEVTEEYLFHAPKRQKALVFSRTGQTFSFRENPEKKRRQLISEAVAPNQLYFAVACTMNETACIEAMRWFREAIFFSRDYTDIPEQLLTYQEDPAMLQSISNYARMADVGIQDMKFEVKDTDLIDEKKFPPDLPEGIKTALVQFMKALADAPNASETKLRLGEINAVSFHRGIDRDGKAALYELQLSDESDGTRKLMALAPAIERVLSSGGLLLVDELEKEMHPMLVELVVSKFQSPVSNPNHAQLIFTTHNTELLSMELLRKDQLYFVDKSRKNGASTLYSISEFGTGTNENIRKGYLMGKYGATPDLEIEEVE</sequence>
<dbReference type="SUPFAM" id="SSF52540">
    <property type="entry name" value="P-loop containing nucleoside triphosphate hydrolases"/>
    <property type="match status" value="1"/>
</dbReference>
<keyword evidence="3" id="KW-1185">Reference proteome</keyword>